<evidence type="ECO:0000313" key="1">
    <source>
        <dbReference type="EMBL" id="ACD39283.1"/>
    </source>
</evidence>
<dbReference type="EMBL" id="EU595752">
    <property type="protein sequence ID" value="ACD39283.1"/>
    <property type="molecule type" value="Genomic_DNA"/>
</dbReference>
<accession>B3G2M1</accession>
<reference evidence="1" key="1">
    <citation type="journal article" date="2008" name="Genomics">
        <title>Large-insert genome analysis technology detects structural variation in Pseudomonas aeruginosa clinical strains from cystic fibrosis patients.</title>
        <authorList>
            <person name="Hayden H.S."/>
            <person name="Gillett W."/>
            <person name="Saenphimmachak C."/>
            <person name="Lim R."/>
            <person name="Zhou Y."/>
            <person name="Jacobs M.A."/>
            <person name="Chang J."/>
            <person name="Rohmer L."/>
            <person name="D'Argenio D.A."/>
            <person name="Palmieri A."/>
            <person name="Levy R."/>
            <person name="Haugen E."/>
            <person name="Wong G.K."/>
            <person name="Brittnacher M.J."/>
            <person name="Burns J.L."/>
            <person name="Miller S.I."/>
            <person name="Olson M.V."/>
            <person name="Kaul R."/>
        </authorList>
    </citation>
    <scope>NUCLEOTIDE SEQUENCE</scope>
    <source>
        <strain evidence="1">PACS171b</strain>
    </source>
</reference>
<proteinExistence type="predicted"/>
<dbReference type="RefSeq" id="WP_134575777.1">
    <property type="nucleotide sequence ID" value="NZ_CAADLD010000309.1"/>
</dbReference>
<protein>
    <submittedName>
        <fullName evidence="1">Uncharacterized protein</fullName>
    </submittedName>
</protein>
<sequence length="390" mass="43557">MNMIFTAYQRTDASPKTNRESNFAFLDRSAWPEMERVRHYLEGLVGEYPQEERDELVARLKCGDDTHFKSAVFELALHAFLIRLGYALSPHPELPSGSKARPDFHVTTPTGEEFYLEAVLASIRDESVPAAEAMIGSTLDALGNANHPSFKVLVEYDGIPDTQPSGKKLLAATLKWLDSLDPDRVRADAESRGLDSAPTLKWTHEGWQVRLRAYPLKPEARGKSRSLIGMLDGGAGLIDQWSPIRDAIKFKGAKYGDLDKPLLVAVNFGSFHLDKIDEMDALYGQEQYVLDTRNPEKEARITRASNGAWIGPSGPRARRVSGAWIFNDLTAYSLSSRRHTIYLNPWATHPLPEALKAMPHAIVSGDRMQRRDGFSLAEVLGLPTCWPEDE</sequence>
<dbReference type="AlphaFoldDB" id="B3G2M1"/>
<gene>
    <name evidence="1" type="ORF">PACL_0495</name>
</gene>
<organism evidence="1">
    <name type="scientific">Pseudomonas aeruginosa</name>
    <dbReference type="NCBI Taxonomy" id="287"/>
    <lineage>
        <taxon>Bacteria</taxon>
        <taxon>Pseudomonadati</taxon>
        <taxon>Pseudomonadota</taxon>
        <taxon>Gammaproteobacteria</taxon>
        <taxon>Pseudomonadales</taxon>
        <taxon>Pseudomonadaceae</taxon>
        <taxon>Pseudomonas</taxon>
    </lineage>
</organism>
<name>B3G2M1_PSEAI</name>